<proteinExistence type="predicted"/>
<keyword evidence="1" id="KW-0472">Membrane</keyword>
<name>A0A975IXX8_9CAUL</name>
<dbReference type="Proteomes" id="UP000676409">
    <property type="component" value="Chromosome"/>
</dbReference>
<feature type="transmembrane region" description="Helical" evidence="1">
    <location>
        <begin position="80"/>
        <end position="99"/>
    </location>
</feature>
<accession>A0A975IXX8</accession>
<gene>
    <name evidence="3" type="ORF">KCG34_08465</name>
</gene>
<evidence type="ECO:0000256" key="1">
    <source>
        <dbReference type="SAM" id="Phobius"/>
    </source>
</evidence>
<feature type="transmembrane region" description="Helical" evidence="1">
    <location>
        <begin position="40"/>
        <end position="59"/>
    </location>
</feature>
<protein>
    <submittedName>
        <fullName evidence="3">Uncharacterized protein</fullName>
    </submittedName>
</protein>
<keyword evidence="1" id="KW-1133">Transmembrane helix</keyword>
<dbReference type="AlphaFoldDB" id="A0A975IXX8"/>
<evidence type="ECO:0000313" key="3">
    <source>
        <dbReference type="EMBL" id="QUD89881.1"/>
    </source>
</evidence>
<dbReference type="PROSITE" id="PS51257">
    <property type="entry name" value="PROKAR_LIPOPROTEIN"/>
    <property type="match status" value="1"/>
</dbReference>
<keyword evidence="1" id="KW-0812">Transmembrane</keyword>
<dbReference type="KEGG" id="caul:KCG34_08465"/>
<keyword evidence="2" id="KW-0732">Signal</keyword>
<dbReference type="RefSeq" id="WP_211939932.1">
    <property type="nucleotide sequence ID" value="NZ_CP073078.1"/>
</dbReference>
<reference evidence="3" key="1">
    <citation type="submission" date="2021-04" db="EMBL/GenBank/DDBJ databases">
        <title>The complete genome sequence of Caulobacter sp. S6.</title>
        <authorList>
            <person name="Tang Y."/>
            <person name="Ouyang W."/>
            <person name="Liu Q."/>
            <person name="Huang B."/>
            <person name="Guo Z."/>
            <person name="Lei P."/>
        </authorList>
    </citation>
    <scope>NUCLEOTIDE SEQUENCE</scope>
    <source>
        <strain evidence="3">S6</strain>
    </source>
</reference>
<organism evidence="3 4">
    <name type="scientific">Phenylobacterium montanum</name>
    <dbReference type="NCBI Taxonomy" id="2823693"/>
    <lineage>
        <taxon>Bacteria</taxon>
        <taxon>Pseudomonadati</taxon>
        <taxon>Pseudomonadota</taxon>
        <taxon>Alphaproteobacteria</taxon>
        <taxon>Caulobacterales</taxon>
        <taxon>Caulobacteraceae</taxon>
        <taxon>Phenylobacterium</taxon>
    </lineage>
</organism>
<keyword evidence="4" id="KW-1185">Reference proteome</keyword>
<dbReference type="EMBL" id="CP073078">
    <property type="protein sequence ID" value="QUD89881.1"/>
    <property type="molecule type" value="Genomic_DNA"/>
</dbReference>
<sequence>MKSAARATAAVVLLLALAACVAGSSDSAHAADSGFLAQFFLGFWHGLIGPVTMVVEIVGRFFPHLLPWKAHLYETKAAGVAYDFGFYIGLVGSPVIIWSRRR</sequence>
<feature type="signal peptide" evidence="2">
    <location>
        <begin position="1"/>
        <end position="30"/>
    </location>
</feature>
<feature type="chain" id="PRO_5037915094" evidence="2">
    <location>
        <begin position="31"/>
        <end position="102"/>
    </location>
</feature>
<evidence type="ECO:0000313" key="4">
    <source>
        <dbReference type="Proteomes" id="UP000676409"/>
    </source>
</evidence>
<evidence type="ECO:0000256" key="2">
    <source>
        <dbReference type="SAM" id="SignalP"/>
    </source>
</evidence>